<dbReference type="SUPFAM" id="SSF51419">
    <property type="entry name" value="PLP-binding barrel"/>
    <property type="match status" value="1"/>
</dbReference>
<dbReference type="PATRIC" id="fig|161398.10.peg.2515"/>
<organism evidence="6 7">
    <name type="scientific">Pseudoalteromonas phenolica</name>
    <dbReference type="NCBI Taxonomy" id="161398"/>
    <lineage>
        <taxon>Bacteria</taxon>
        <taxon>Pseudomonadati</taxon>
        <taxon>Pseudomonadota</taxon>
        <taxon>Gammaproteobacteria</taxon>
        <taxon>Alteromonadales</taxon>
        <taxon>Pseudoalteromonadaceae</taxon>
        <taxon>Pseudoalteromonas</taxon>
    </lineage>
</organism>
<feature type="domain" description="Alanine racemase N-terminal" evidence="5">
    <location>
        <begin position="36"/>
        <end position="235"/>
    </location>
</feature>
<dbReference type="EMBL" id="CP013187">
    <property type="protein sequence ID" value="ALO42953.1"/>
    <property type="molecule type" value="Genomic_DNA"/>
</dbReference>
<dbReference type="PROSITE" id="PS01211">
    <property type="entry name" value="UPF0001"/>
    <property type="match status" value="1"/>
</dbReference>
<feature type="modified residue" description="N6-(pyridoxal phosphate)lysine" evidence="2 3">
    <location>
        <position position="44"/>
    </location>
</feature>
<evidence type="ECO:0000256" key="3">
    <source>
        <dbReference type="PIRSR" id="PIRSR004848-1"/>
    </source>
</evidence>
<evidence type="ECO:0000256" key="4">
    <source>
        <dbReference type="RuleBase" id="RU004514"/>
    </source>
</evidence>
<dbReference type="Pfam" id="PF01168">
    <property type="entry name" value="Ala_racemase_N"/>
    <property type="match status" value="1"/>
</dbReference>
<dbReference type="PANTHER" id="PTHR10146:SF14">
    <property type="entry name" value="PYRIDOXAL PHOSPHATE HOMEOSTASIS PROTEIN"/>
    <property type="match status" value="1"/>
</dbReference>
<dbReference type="HAMAP" id="MF_02087">
    <property type="entry name" value="PLP_homeostasis"/>
    <property type="match status" value="1"/>
</dbReference>
<protein>
    <recommendedName>
        <fullName evidence="2">Pyridoxal phosphate homeostasis protein</fullName>
        <shortName evidence="2">PLP homeostasis protein</shortName>
    </recommendedName>
</protein>
<keyword evidence="1 2" id="KW-0663">Pyridoxal phosphate</keyword>
<accession>A0A0S2K401</accession>
<dbReference type="Gene3D" id="3.20.20.10">
    <property type="entry name" value="Alanine racemase"/>
    <property type="match status" value="1"/>
</dbReference>
<dbReference type="InterPro" id="IPR011078">
    <property type="entry name" value="PyrdxlP_homeostasis"/>
</dbReference>
<sequence length="236" mass="27096">MTPNELKYNMVTIAERLSCAYDRVIKAEQNSPFSDTVQLLAVSKTKPIELIEDAYDAGQRQFGESYVQEAVDKIQQLKDKKDIEWHFIGPIQSNKSRHIAEHFSWVQSVDRLKIAKRLNEQRPNNLMPLNILIQVNISEDENKSGCQLSELDELASFIADARQLNLRGLMTITEKTDDEQKQLQYFQQMRACFDKLKHQYPQVDTLSMGMSQDLEPAITAGANMVRIGTDIFGKRQ</sequence>
<dbReference type="FunFam" id="3.20.20.10:FF:000018">
    <property type="entry name" value="Pyridoxal phosphate homeostasis protein"/>
    <property type="match status" value="1"/>
</dbReference>
<evidence type="ECO:0000259" key="5">
    <source>
        <dbReference type="Pfam" id="PF01168"/>
    </source>
</evidence>
<evidence type="ECO:0000313" key="6">
    <source>
        <dbReference type="EMBL" id="ALO42953.1"/>
    </source>
</evidence>
<evidence type="ECO:0000256" key="1">
    <source>
        <dbReference type="ARBA" id="ARBA00022898"/>
    </source>
</evidence>
<dbReference type="Proteomes" id="UP000061457">
    <property type="component" value="Chromosome I"/>
</dbReference>
<evidence type="ECO:0000256" key="2">
    <source>
        <dbReference type="HAMAP-Rule" id="MF_02087"/>
    </source>
</evidence>
<dbReference type="KEGG" id="pphe:PP2015_2461"/>
<dbReference type="PIRSF" id="PIRSF004848">
    <property type="entry name" value="YBL036c_PLPDEIII"/>
    <property type="match status" value="1"/>
</dbReference>
<proteinExistence type="inferred from homology"/>
<dbReference type="InterPro" id="IPR001608">
    <property type="entry name" value="Ala_racemase_N"/>
</dbReference>
<name>A0A0S2K401_9GAMM</name>
<reference evidence="6 7" key="1">
    <citation type="submission" date="2015-11" db="EMBL/GenBank/DDBJ databases">
        <authorList>
            <person name="Zhang Y."/>
            <person name="Guo Z."/>
        </authorList>
    </citation>
    <scope>NUCLEOTIDE SEQUENCE [LARGE SCALE GENOMIC DNA]</scope>
    <source>
        <strain evidence="6 7">KCTC 12086</strain>
    </source>
</reference>
<dbReference type="RefSeq" id="WP_058030652.1">
    <property type="nucleotide sequence ID" value="NZ_CP013187.1"/>
</dbReference>
<dbReference type="STRING" id="161398.PP2015_2461"/>
<keyword evidence="7" id="KW-1185">Reference proteome</keyword>
<comment type="similarity">
    <text evidence="2 4">Belongs to the pyridoxal phosphate-binding protein YggS/PROSC family.</text>
</comment>
<comment type="cofactor">
    <cofactor evidence="3">
        <name>pyridoxal 5'-phosphate</name>
        <dbReference type="ChEBI" id="CHEBI:597326"/>
    </cofactor>
</comment>
<dbReference type="CDD" id="cd06824">
    <property type="entry name" value="PLPDE_III_Yggs_like"/>
    <property type="match status" value="1"/>
</dbReference>
<dbReference type="InterPro" id="IPR029066">
    <property type="entry name" value="PLP-binding_barrel"/>
</dbReference>
<comment type="function">
    <text evidence="2">Pyridoxal 5'-phosphate (PLP)-binding protein, which is involved in PLP homeostasis.</text>
</comment>
<dbReference type="GO" id="GO:0030170">
    <property type="term" value="F:pyridoxal phosphate binding"/>
    <property type="evidence" value="ECO:0007669"/>
    <property type="project" value="UniProtKB-UniRule"/>
</dbReference>
<gene>
    <name evidence="6" type="ORF">PP2015_2461</name>
</gene>
<dbReference type="NCBIfam" id="TIGR00044">
    <property type="entry name" value="YggS family pyridoxal phosphate-dependent enzyme"/>
    <property type="match status" value="1"/>
</dbReference>
<dbReference type="PANTHER" id="PTHR10146">
    <property type="entry name" value="PROLINE SYNTHETASE CO-TRANSCRIBED BACTERIAL HOMOLOG PROTEIN"/>
    <property type="match status" value="1"/>
</dbReference>
<evidence type="ECO:0000313" key="7">
    <source>
        <dbReference type="Proteomes" id="UP000061457"/>
    </source>
</evidence>
<dbReference type="AlphaFoldDB" id="A0A0S2K401"/>